<dbReference type="Proteomes" id="UP000712600">
    <property type="component" value="Unassembled WGS sequence"/>
</dbReference>
<comment type="caution">
    <text evidence="1">The sequence shown here is derived from an EMBL/GenBank/DDBJ whole genome shotgun (WGS) entry which is preliminary data.</text>
</comment>
<sequence>MTRCTLGCTEVLTSFGTLRPYRNPSGARIETRSSLGTRNVLLFAGTVPLLPRQYYYQYLFGFRILPLGSWPLSSSCAVFYFCRKSMTCFEGAGVGVMTQVPGLLCFPRLEKQDLEISLYFTVIFQ</sequence>
<dbReference type="EMBL" id="QGKX02000095">
    <property type="protein sequence ID" value="KAF3574271.1"/>
    <property type="molecule type" value="Genomic_DNA"/>
</dbReference>
<gene>
    <name evidence="1" type="ORF">F2Q69_00058670</name>
</gene>
<organism evidence="1 2">
    <name type="scientific">Brassica cretica</name>
    <name type="common">Mustard</name>
    <dbReference type="NCBI Taxonomy" id="69181"/>
    <lineage>
        <taxon>Eukaryota</taxon>
        <taxon>Viridiplantae</taxon>
        <taxon>Streptophyta</taxon>
        <taxon>Embryophyta</taxon>
        <taxon>Tracheophyta</taxon>
        <taxon>Spermatophyta</taxon>
        <taxon>Magnoliopsida</taxon>
        <taxon>eudicotyledons</taxon>
        <taxon>Gunneridae</taxon>
        <taxon>Pentapetalae</taxon>
        <taxon>rosids</taxon>
        <taxon>malvids</taxon>
        <taxon>Brassicales</taxon>
        <taxon>Brassicaceae</taxon>
        <taxon>Brassiceae</taxon>
        <taxon>Brassica</taxon>
    </lineage>
</organism>
<protein>
    <submittedName>
        <fullName evidence="1">Uncharacterized protein</fullName>
    </submittedName>
</protein>
<dbReference type="AlphaFoldDB" id="A0A8S9RNR9"/>
<proteinExistence type="predicted"/>
<evidence type="ECO:0000313" key="1">
    <source>
        <dbReference type="EMBL" id="KAF3574271.1"/>
    </source>
</evidence>
<reference evidence="1" key="1">
    <citation type="submission" date="2019-12" db="EMBL/GenBank/DDBJ databases">
        <title>Genome sequencing and annotation of Brassica cretica.</title>
        <authorList>
            <person name="Studholme D.J."/>
            <person name="Sarris P."/>
        </authorList>
    </citation>
    <scope>NUCLEOTIDE SEQUENCE</scope>
    <source>
        <strain evidence="1">PFS-109/04</strain>
        <tissue evidence="1">Leaf</tissue>
    </source>
</reference>
<name>A0A8S9RNR9_BRACR</name>
<evidence type="ECO:0000313" key="2">
    <source>
        <dbReference type="Proteomes" id="UP000712600"/>
    </source>
</evidence>
<accession>A0A8S9RNR9</accession>